<reference evidence="2" key="2">
    <citation type="submission" date="2015-01" db="EMBL/GenBank/DDBJ databases">
        <title>Evolutionary Origins and Diversification of the Mycorrhizal Mutualists.</title>
        <authorList>
            <consortium name="DOE Joint Genome Institute"/>
            <consortium name="Mycorrhizal Genomics Consortium"/>
            <person name="Kohler A."/>
            <person name="Kuo A."/>
            <person name="Nagy L.G."/>
            <person name="Floudas D."/>
            <person name="Copeland A."/>
            <person name="Barry K.W."/>
            <person name="Cichocki N."/>
            <person name="Veneault-Fourrey C."/>
            <person name="LaButti K."/>
            <person name="Lindquist E.A."/>
            <person name="Lipzen A."/>
            <person name="Lundell T."/>
            <person name="Morin E."/>
            <person name="Murat C."/>
            <person name="Riley R."/>
            <person name="Ohm R."/>
            <person name="Sun H."/>
            <person name="Tunlid A."/>
            <person name="Henrissat B."/>
            <person name="Grigoriev I.V."/>
            <person name="Hibbett D.S."/>
            <person name="Martin F."/>
        </authorList>
    </citation>
    <scope>NUCLEOTIDE SEQUENCE [LARGE SCALE GENOMIC DNA]</scope>
    <source>
        <strain evidence="2">F 1598</strain>
    </source>
</reference>
<reference evidence="1 2" key="1">
    <citation type="submission" date="2014-04" db="EMBL/GenBank/DDBJ databases">
        <authorList>
            <consortium name="DOE Joint Genome Institute"/>
            <person name="Kuo A."/>
            <person name="Tarkka M."/>
            <person name="Buscot F."/>
            <person name="Kohler A."/>
            <person name="Nagy L.G."/>
            <person name="Floudas D."/>
            <person name="Copeland A."/>
            <person name="Barry K.W."/>
            <person name="Cichocki N."/>
            <person name="Veneault-Fourrey C."/>
            <person name="LaButti K."/>
            <person name="Lindquist E.A."/>
            <person name="Lipzen A."/>
            <person name="Lundell T."/>
            <person name="Morin E."/>
            <person name="Murat C."/>
            <person name="Sun H."/>
            <person name="Tunlid A."/>
            <person name="Henrissat B."/>
            <person name="Grigoriev I.V."/>
            <person name="Hibbett D.S."/>
            <person name="Martin F."/>
            <person name="Nordberg H.P."/>
            <person name="Cantor M.N."/>
            <person name="Hua S.X."/>
        </authorList>
    </citation>
    <scope>NUCLEOTIDE SEQUENCE [LARGE SCALE GENOMIC DNA]</scope>
    <source>
        <strain evidence="1 2">F 1598</strain>
    </source>
</reference>
<accession>A0A0C3FD85</accession>
<organism evidence="1 2">
    <name type="scientific">Piloderma croceum (strain F 1598)</name>
    <dbReference type="NCBI Taxonomy" id="765440"/>
    <lineage>
        <taxon>Eukaryota</taxon>
        <taxon>Fungi</taxon>
        <taxon>Dikarya</taxon>
        <taxon>Basidiomycota</taxon>
        <taxon>Agaricomycotina</taxon>
        <taxon>Agaricomycetes</taxon>
        <taxon>Agaricomycetidae</taxon>
        <taxon>Atheliales</taxon>
        <taxon>Atheliaceae</taxon>
        <taxon>Piloderma</taxon>
    </lineage>
</organism>
<gene>
    <name evidence="1" type="ORF">PILCRDRAFT_610290</name>
</gene>
<name>A0A0C3FD85_PILCF</name>
<keyword evidence="2" id="KW-1185">Reference proteome</keyword>
<dbReference type="EMBL" id="KN833021">
    <property type="protein sequence ID" value="KIM77816.1"/>
    <property type="molecule type" value="Genomic_DNA"/>
</dbReference>
<evidence type="ECO:0000313" key="1">
    <source>
        <dbReference type="EMBL" id="KIM77816.1"/>
    </source>
</evidence>
<dbReference type="Proteomes" id="UP000054166">
    <property type="component" value="Unassembled WGS sequence"/>
</dbReference>
<dbReference type="HOGENOM" id="CLU_3074342_0_0_1"/>
<dbReference type="InParanoid" id="A0A0C3FD85"/>
<sequence>MMSQALIKLDPRTTRAMLIPPSLPFRDGSLGDQVIPACSNMLFSYTLKFNNVMR</sequence>
<protein>
    <submittedName>
        <fullName evidence="1">Uncharacterized protein</fullName>
    </submittedName>
</protein>
<proteinExistence type="predicted"/>
<evidence type="ECO:0000313" key="2">
    <source>
        <dbReference type="Proteomes" id="UP000054166"/>
    </source>
</evidence>
<dbReference type="AlphaFoldDB" id="A0A0C3FD85"/>